<feature type="domain" description="Ribosomal protein L9" evidence="8">
    <location>
        <begin position="21"/>
        <end position="48"/>
    </location>
</feature>
<evidence type="ECO:0000256" key="7">
    <source>
        <dbReference type="HAMAP-Rule" id="MF_00503"/>
    </source>
</evidence>
<dbReference type="PANTHER" id="PTHR21368">
    <property type="entry name" value="50S RIBOSOMAL PROTEIN L9"/>
    <property type="match status" value="1"/>
</dbReference>
<dbReference type="GO" id="GO:0005840">
    <property type="term" value="C:ribosome"/>
    <property type="evidence" value="ECO:0007669"/>
    <property type="project" value="UniProtKB-KW"/>
</dbReference>
<keyword evidence="10" id="KW-1185">Reference proteome</keyword>
<evidence type="ECO:0000256" key="3">
    <source>
        <dbReference type="ARBA" id="ARBA00022884"/>
    </source>
</evidence>
<dbReference type="InterPro" id="IPR009027">
    <property type="entry name" value="Ribosomal_bL9/RNase_H1_N"/>
</dbReference>
<dbReference type="NCBIfam" id="TIGR00158">
    <property type="entry name" value="L9"/>
    <property type="match status" value="1"/>
</dbReference>
<keyword evidence="2 7" id="KW-0699">rRNA-binding</keyword>
<dbReference type="InterPro" id="IPR020070">
    <property type="entry name" value="Ribosomal_bL9_N"/>
</dbReference>
<name>A0ABM7V8K8_9PROT</name>
<dbReference type="SUPFAM" id="SSF55653">
    <property type="entry name" value="Ribosomal protein L9 C-domain"/>
    <property type="match status" value="1"/>
</dbReference>
<keyword evidence="3 7" id="KW-0694">RNA-binding</keyword>
<dbReference type="InterPro" id="IPR020594">
    <property type="entry name" value="Ribosomal_bL9_bac/chp"/>
</dbReference>
<dbReference type="SUPFAM" id="SSF55658">
    <property type="entry name" value="L9 N-domain-like"/>
    <property type="match status" value="1"/>
</dbReference>
<evidence type="ECO:0000259" key="8">
    <source>
        <dbReference type="PROSITE" id="PS00651"/>
    </source>
</evidence>
<evidence type="ECO:0000313" key="9">
    <source>
        <dbReference type="EMBL" id="BDB96114.1"/>
    </source>
</evidence>
<dbReference type="Proteomes" id="UP001320209">
    <property type="component" value="Chromosome"/>
</dbReference>
<dbReference type="Pfam" id="PF03948">
    <property type="entry name" value="Ribosomal_L9_C"/>
    <property type="match status" value="1"/>
</dbReference>
<dbReference type="InterPro" id="IPR036935">
    <property type="entry name" value="Ribosomal_bL9_N_sf"/>
</dbReference>
<sequence>MEGFVMGTTRVILLESIRNLGVVGDVVSVRRGFFRNYLCGKKRAMLATDDNLKRRDSEKKAWLEADSAKRAAAEEVAEMLREIGPLVIEKEVSEAGHLYGSVSASDVANFLEERGAPVKKGSVILDSPVKSLGEHVVSIELHPDVVVDINISVVRAGGDSHHDDRSE</sequence>
<evidence type="ECO:0000256" key="4">
    <source>
        <dbReference type="ARBA" id="ARBA00022980"/>
    </source>
</evidence>
<dbReference type="Pfam" id="PF01281">
    <property type="entry name" value="Ribosomal_L9_N"/>
    <property type="match status" value="1"/>
</dbReference>
<evidence type="ECO:0000256" key="2">
    <source>
        <dbReference type="ARBA" id="ARBA00022730"/>
    </source>
</evidence>
<dbReference type="InterPro" id="IPR000244">
    <property type="entry name" value="Ribosomal_bL9"/>
</dbReference>
<comment type="similarity">
    <text evidence="1 7">Belongs to the bacterial ribosomal protein bL9 family.</text>
</comment>
<dbReference type="EMBL" id="AP025225">
    <property type="protein sequence ID" value="BDB96114.1"/>
    <property type="molecule type" value="Genomic_DNA"/>
</dbReference>
<protein>
    <recommendedName>
        <fullName evidence="6 7">Large ribosomal subunit protein bL9</fullName>
    </recommendedName>
</protein>
<dbReference type="Gene3D" id="3.40.5.10">
    <property type="entry name" value="Ribosomal protein L9, N-terminal domain"/>
    <property type="match status" value="1"/>
</dbReference>
<evidence type="ECO:0000256" key="1">
    <source>
        <dbReference type="ARBA" id="ARBA00010605"/>
    </source>
</evidence>
<dbReference type="HAMAP" id="MF_00503">
    <property type="entry name" value="Ribosomal_bL9"/>
    <property type="match status" value="1"/>
</dbReference>
<dbReference type="InterPro" id="IPR020069">
    <property type="entry name" value="Ribosomal_bL9_C"/>
</dbReference>
<accession>A0ABM7V8K8</accession>
<gene>
    <name evidence="7 9" type="primary">rplI</name>
    <name evidence="9" type="ORF">HYD_2470</name>
</gene>
<comment type="function">
    <text evidence="7">Binds to the 23S rRNA.</text>
</comment>
<evidence type="ECO:0000256" key="6">
    <source>
        <dbReference type="ARBA" id="ARBA00035292"/>
    </source>
</evidence>
<keyword evidence="5 7" id="KW-0687">Ribonucleoprotein</keyword>
<dbReference type="Gene3D" id="3.10.430.100">
    <property type="entry name" value="Ribosomal protein L9, C-terminal domain"/>
    <property type="match status" value="1"/>
</dbReference>
<dbReference type="PROSITE" id="PS00651">
    <property type="entry name" value="RIBOSOMAL_L9"/>
    <property type="match status" value="1"/>
</dbReference>
<evidence type="ECO:0000256" key="5">
    <source>
        <dbReference type="ARBA" id="ARBA00023274"/>
    </source>
</evidence>
<proteinExistence type="inferred from homology"/>
<keyword evidence="4 7" id="KW-0689">Ribosomal protein</keyword>
<organism evidence="9 10">
    <name type="scientific">Candidatus Hydrogenosomobacter endosymbioticus</name>
    <dbReference type="NCBI Taxonomy" id="2558174"/>
    <lineage>
        <taxon>Bacteria</taxon>
        <taxon>Pseudomonadati</taxon>
        <taxon>Pseudomonadota</taxon>
        <taxon>Alphaproteobacteria</taxon>
        <taxon>Holosporales</taxon>
        <taxon>Holosporaceae</taxon>
        <taxon>Candidatus Hydrogenosomobacter</taxon>
    </lineage>
</organism>
<dbReference type="InterPro" id="IPR036791">
    <property type="entry name" value="Ribosomal_bL9_C_sf"/>
</dbReference>
<evidence type="ECO:0000313" key="10">
    <source>
        <dbReference type="Proteomes" id="UP001320209"/>
    </source>
</evidence>
<reference evidence="9" key="1">
    <citation type="submission" date="2021-10" db="EMBL/GenBank/DDBJ databases">
        <title>Genome Sequence of The Candidatus Hydrogeosomobacter endosymbioticus, an Intracellular Bacterial Symbiont of the Anaerobic Ciliate GW7.</title>
        <authorList>
            <person name="Shiohama Y."/>
            <person name="Shinzato N."/>
        </authorList>
    </citation>
    <scope>NUCLEOTIDE SEQUENCE [LARGE SCALE GENOMIC DNA]</scope>
    <source>
        <strain evidence="9">200920</strain>
    </source>
</reference>